<accession>A0ABM1XZS5</accession>
<keyword evidence="3" id="KW-0969">Cilium</keyword>
<evidence type="ECO:0000256" key="2">
    <source>
        <dbReference type="ARBA" id="ARBA00022490"/>
    </source>
</evidence>
<organism evidence="6 7">
    <name type="scientific">Aedes albopictus</name>
    <name type="common">Asian tiger mosquito</name>
    <name type="synonym">Stegomyia albopicta</name>
    <dbReference type="NCBI Taxonomy" id="7160"/>
    <lineage>
        <taxon>Eukaryota</taxon>
        <taxon>Metazoa</taxon>
        <taxon>Ecdysozoa</taxon>
        <taxon>Arthropoda</taxon>
        <taxon>Hexapoda</taxon>
        <taxon>Insecta</taxon>
        <taxon>Pterygota</taxon>
        <taxon>Neoptera</taxon>
        <taxon>Endopterygota</taxon>
        <taxon>Diptera</taxon>
        <taxon>Nematocera</taxon>
        <taxon>Culicoidea</taxon>
        <taxon>Culicidae</taxon>
        <taxon>Culicinae</taxon>
        <taxon>Aedini</taxon>
        <taxon>Aedes</taxon>
        <taxon>Stegomyia</taxon>
    </lineage>
</organism>
<name>A0ABM1XZS5_AEDAL</name>
<dbReference type="Proteomes" id="UP000069940">
    <property type="component" value="Unassembled WGS sequence"/>
</dbReference>
<evidence type="ECO:0000313" key="7">
    <source>
        <dbReference type="Proteomes" id="UP000069940"/>
    </source>
</evidence>
<keyword evidence="4" id="KW-0206">Cytoskeleton</keyword>
<dbReference type="GeneID" id="109397922"/>
<sequence>MDGSLLSSEVTGEPCMERDILEAKSVRDERSLSIENALINARNILLAHIGENGDNPFTLLMRLISRILAEKPGNAVDLFEEYCRLVKQGHFIHPDLKLRDEKGVENERKVEFARSVQQKIRSLEHLHSAPMWSQIGFTLPPSMDYFVDRQMELLRATDGAKQVLFWGVVHTLSGSYYVIEVERDSFEAVQLELQLSQEKTEIARDVIEGLLRATVSDDTIISDWCGAESMVMEMIDQILEFAIPPDTDEQLATAVAVPLLDRIVEEAIDEAQEPEVELSVMGSLDVISCNATMASSDMSLNQLKFASAKALLEVKMNVFRYYVCCDPIEGTWNELPTGITLDKIMNSCSTKKYFKGNLESKLASGLVERDHLRAILTRISMDRYAAAQSSSAGEPPSNHQRSRLITERDVAVYYKATGFARDWHRMNNEQIPRSAGWRKSNTWPGSYAYGRDFFIYCGWGVMNC</sequence>
<comment type="subcellular location">
    <subcellularLocation>
        <location evidence="1">Cytoplasm</location>
        <location evidence="1">Cytoskeleton</location>
        <location evidence="1">Cilium axoneme</location>
    </subcellularLocation>
</comment>
<dbReference type="EnsemblMetazoa" id="AALFPA23_004363.R5289">
    <property type="protein sequence ID" value="AALFPA23_004363.P5289"/>
    <property type="gene ID" value="AALFPA23_004363"/>
</dbReference>
<evidence type="ECO:0000256" key="4">
    <source>
        <dbReference type="ARBA" id="ARBA00023212"/>
    </source>
</evidence>
<protein>
    <submittedName>
        <fullName evidence="6">Uncharacterized protein</fullName>
    </submittedName>
</protein>
<evidence type="ECO:0000256" key="5">
    <source>
        <dbReference type="ARBA" id="ARBA00023273"/>
    </source>
</evidence>
<reference evidence="7" key="1">
    <citation type="journal article" date="2015" name="Proc. Natl. Acad. Sci. U.S.A.">
        <title>Genome sequence of the Asian Tiger mosquito, Aedes albopictus, reveals insights into its biology, genetics, and evolution.</title>
        <authorList>
            <person name="Chen X.G."/>
            <person name="Jiang X."/>
            <person name="Gu J."/>
            <person name="Xu M."/>
            <person name="Wu Y."/>
            <person name="Deng Y."/>
            <person name="Zhang C."/>
            <person name="Bonizzoni M."/>
            <person name="Dermauw W."/>
            <person name="Vontas J."/>
            <person name="Armbruster P."/>
            <person name="Huang X."/>
            <person name="Yang Y."/>
            <person name="Zhang H."/>
            <person name="He W."/>
            <person name="Peng H."/>
            <person name="Liu Y."/>
            <person name="Wu K."/>
            <person name="Chen J."/>
            <person name="Lirakis M."/>
            <person name="Topalis P."/>
            <person name="Van Leeuwen T."/>
            <person name="Hall A.B."/>
            <person name="Jiang X."/>
            <person name="Thorpe C."/>
            <person name="Mueller R.L."/>
            <person name="Sun C."/>
            <person name="Waterhouse R.M."/>
            <person name="Yan G."/>
            <person name="Tu Z.J."/>
            <person name="Fang X."/>
            <person name="James A.A."/>
        </authorList>
    </citation>
    <scope>NUCLEOTIDE SEQUENCE [LARGE SCALE GENOMIC DNA]</scope>
    <source>
        <strain evidence="7">Foshan</strain>
    </source>
</reference>
<evidence type="ECO:0000256" key="3">
    <source>
        <dbReference type="ARBA" id="ARBA00023069"/>
    </source>
</evidence>
<keyword evidence="7" id="KW-1185">Reference proteome</keyword>
<proteinExistence type="predicted"/>
<dbReference type="Pfam" id="PF04712">
    <property type="entry name" value="Radial_spoke"/>
    <property type="match status" value="1"/>
</dbReference>
<keyword evidence="2" id="KW-0963">Cytoplasm</keyword>
<dbReference type="InterPro" id="IPR006802">
    <property type="entry name" value="Radial_spoke"/>
</dbReference>
<dbReference type="RefSeq" id="XP_019525808.3">
    <property type="nucleotide sequence ID" value="XM_019670263.3"/>
</dbReference>
<evidence type="ECO:0000256" key="1">
    <source>
        <dbReference type="ARBA" id="ARBA00004430"/>
    </source>
</evidence>
<dbReference type="PANTHER" id="PTHR13159:SF0">
    <property type="entry name" value="RADIAL SPOKE HEAD 6 HOMOLOG A"/>
    <property type="match status" value="1"/>
</dbReference>
<evidence type="ECO:0000313" key="6">
    <source>
        <dbReference type="EnsemblMetazoa" id="AALFPA23_004363.P5289"/>
    </source>
</evidence>
<keyword evidence="5" id="KW-0966">Cell projection</keyword>
<reference evidence="6" key="2">
    <citation type="submission" date="2025-05" db="UniProtKB">
        <authorList>
            <consortium name="EnsemblMetazoa"/>
        </authorList>
    </citation>
    <scope>IDENTIFICATION</scope>
    <source>
        <strain evidence="6">Foshan</strain>
    </source>
</reference>
<dbReference type="PANTHER" id="PTHR13159">
    <property type="entry name" value="RADIAL SPOKEHEAD-RELATED"/>
    <property type="match status" value="1"/>
</dbReference>